<dbReference type="SUPFAM" id="SSF53756">
    <property type="entry name" value="UDP-Glycosyltransferase/glycogen phosphorylase"/>
    <property type="match status" value="1"/>
</dbReference>
<dbReference type="Pfam" id="PF13439">
    <property type="entry name" value="Glyco_transf_4"/>
    <property type="match status" value="1"/>
</dbReference>
<dbReference type="AlphaFoldDB" id="A0A517SSR0"/>
<protein>
    <recommendedName>
        <fullName evidence="1">Glycosyltransferase subfamily 4-like N-terminal domain-containing protein</fullName>
    </recommendedName>
</protein>
<sequence length="368" mass="42132">MRWHDDSQLGLLPQESVIRIGEFVRHTSFIRRVVGRLAPIDSDYFWSRQVCQELPNFLKGDYDAIMSSGPPHSVHLIGQRISKKYRLPWVADFRDHFTLNPEYRPSSALHRKSDQRFERSILDASKAIICNTRINRREMIRRFGLHYHTKLHTIHNGFDRNDLAEAGTGLKADDQFSPSDCNLVYLGGLRGGRIDDSFFSVLESIGDMKFSRFNRILVHVFGDAGKRTELCTTLVKRGAVKLHQAVPANRMRAVLEQADGCVAWQSNKPQYRGTVPGKLYDYLAMEKPIFFLGQSNGEADRILRSFNLGRTAVPGNVNAGKEQLFQFVESLGIEHYRFLQQERYPVERFSRQFQAGQLAAVLDSILVD</sequence>
<feature type="domain" description="Glycosyltransferase subfamily 4-like N-terminal" evidence="1">
    <location>
        <begin position="28"/>
        <end position="160"/>
    </location>
</feature>
<accession>A0A517SSR0</accession>
<dbReference type="InterPro" id="IPR028098">
    <property type="entry name" value="Glyco_trans_4-like_N"/>
</dbReference>
<gene>
    <name evidence="2" type="ORF">SV7mr_16740</name>
</gene>
<keyword evidence="3" id="KW-1185">Reference proteome</keyword>
<name>A0A517SSR0_9BACT</name>
<organism evidence="2 3">
    <name type="scientific">Stieleria bergensis</name>
    <dbReference type="NCBI Taxonomy" id="2528025"/>
    <lineage>
        <taxon>Bacteria</taxon>
        <taxon>Pseudomonadati</taxon>
        <taxon>Planctomycetota</taxon>
        <taxon>Planctomycetia</taxon>
        <taxon>Pirellulales</taxon>
        <taxon>Pirellulaceae</taxon>
        <taxon>Stieleria</taxon>
    </lineage>
</organism>
<dbReference type="Proteomes" id="UP000315003">
    <property type="component" value="Chromosome"/>
</dbReference>
<dbReference type="GO" id="GO:0016757">
    <property type="term" value="F:glycosyltransferase activity"/>
    <property type="evidence" value="ECO:0007669"/>
    <property type="project" value="UniProtKB-ARBA"/>
</dbReference>
<proteinExistence type="predicted"/>
<dbReference type="Gene3D" id="3.40.50.2000">
    <property type="entry name" value="Glycogen Phosphorylase B"/>
    <property type="match status" value="2"/>
</dbReference>
<evidence type="ECO:0000313" key="3">
    <source>
        <dbReference type="Proteomes" id="UP000315003"/>
    </source>
</evidence>
<evidence type="ECO:0000313" key="2">
    <source>
        <dbReference type="EMBL" id="QDT59167.1"/>
    </source>
</evidence>
<evidence type="ECO:0000259" key="1">
    <source>
        <dbReference type="Pfam" id="PF13439"/>
    </source>
</evidence>
<dbReference type="EMBL" id="CP036272">
    <property type="protein sequence ID" value="QDT59167.1"/>
    <property type="molecule type" value="Genomic_DNA"/>
</dbReference>
<reference evidence="2 3" key="1">
    <citation type="submission" date="2019-02" db="EMBL/GenBank/DDBJ databases">
        <title>Deep-cultivation of Planctomycetes and their phenomic and genomic characterization uncovers novel biology.</title>
        <authorList>
            <person name="Wiegand S."/>
            <person name="Jogler M."/>
            <person name="Boedeker C."/>
            <person name="Pinto D."/>
            <person name="Vollmers J."/>
            <person name="Rivas-Marin E."/>
            <person name="Kohn T."/>
            <person name="Peeters S.H."/>
            <person name="Heuer A."/>
            <person name="Rast P."/>
            <person name="Oberbeckmann S."/>
            <person name="Bunk B."/>
            <person name="Jeske O."/>
            <person name="Meyerdierks A."/>
            <person name="Storesund J.E."/>
            <person name="Kallscheuer N."/>
            <person name="Luecker S."/>
            <person name="Lage O.M."/>
            <person name="Pohl T."/>
            <person name="Merkel B.J."/>
            <person name="Hornburger P."/>
            <person name="Mueller R.-W."/>
            <person name="Bruemmer F."/>
            <person name="Labrenz M."/>
            <person name="Spormann A.M."/>
            <person name="Op den Camp H."/>
            <person name="Overmann J."/>
            <person name="Amann R."/>
            <person name="Jetten M.S.M."/>
            <person name="Mascher T."/>
            <person name="Medema M.H."/>
            <person name="Devos D.P."/>
            <person name="Kaster A.-K."/>
            <person name="Ovreas L."/>
            <person name="Rohde M."/>
            <person name="Galperin M.Y."/>
            <person name="Jogler C."/>
        </authorList>
    </citation>
    <scope>NUCLEOTIDE SEQUENCE [LARGE SCALE GENOMIC DNA]</scope>
    <source>
        <strain evidence="2 3">SV_7m_r</strain>
    </source>
</reference>